<dbReference type="PATRIC" id="fig|882800.3.peg.338"/>
<protein>
    <submittedName>
        <fullName evidence="2">Uncharacterized protein</fullName>
    </submittedName>
</protein>
<dbReference type="AlphaFoldDB" id="H1KCJ8"/>
<evidence type="ECO:0000256" key="1">
    <source>
        <dbReference type="SAM" id="Phobius"/>
    </source>
</evidence>
<proteinExistence type="predicted"/>
<accession>H1KCJ8</accession>
<keyword evidence="1" id="KW-0472">Membrane</keyword>
<gene>
    <name evidence="2" type="ORF">MetexDRAFT_0360</name>
</gene>
<reference evidence="2 3" key="1">
    <citation type="submission" date="2011-09" db="EMBL/GenBank/DDBJ databases">
        <title>The draft genome of Methylobacterium extorquens DSM 13060.</title>
        <authorList>
            <consortium name="US DOE Joint Genome Institute (JGI-PGF)"/>
            <person name="Lucas S."/>
            <person name="Han J."/>
            <person name="Lapidus A."/>
            <person name="Cheng J.-F."/>
            <person name="Goodwin L."/>
            <person name="Pitluck S."/>
            <person name="Peters L."/>
            <person name="Land M.L."/>
            <person name="Hauser L."/>
            <person name="Koskimaki J."/>
            <person name="Halonen O."/>
            <person name="Pirttila A."/>
            <person name="Frank C."/>
            <person name="Woyke T.J."/>
        </authorList>
    </citation>
    <scope>NUCLEOTIDE SEQUENCE [LARGE SCALE GENOMIC DNA]</scope>
    <source>
        <strain evidence="2 3">DSM 13060</strain>
    </source>
</reference>
<evidence type="ECO:0000313" key="3">
    <source>
        <dbReference type="Proteomes" id="UP000004382"/>
    </source>
</evidence>
<sequence>MVPRLQPIQWTVHSFHDRSDTFNEEIPMQAFRGKAPKYVVAGMAALMILGAAAPVLQNLATSIFH</sequence>
<dbReference type="EMBL" id="AGJK01000004">
    <property type="protein sequence ID" value="EHP94822.1"/>
    <property type="molecule type" value="Genomic_DNA"/>
</dbReference>
<comment type="caution">
    <text evidence="2">The sequence shown here is derived from an EMBL/GenBank/DDBJ whole genome shotgun (WGS) entry which is preliminary data.</text>
</comment>
<keyword evidence="1" id="KW-1133">Transmembrane helix</keyword>
<name>H1KCJ8_METEX</name>
<feature type="transmembrane region" description="Helical" evidence="1">
    <location>
        <begin position="38"/>
        <end position="56"/>
    </location>
</feature>
<organism evidence="2 3">
    <name type="scientific">Methylorubrum extorquens DSM 13060</name>
    <dbReference type="NCBI Taxonomy" id="882800"/>
    <lineage>
        <taxon>Bacteria</taxon>
        <taxon>Pseudomonadati</taxon>
        <taxon>Pseudomonadota</taxon>
        <taxon>Alphaproteobacteria</taxon>
        <taxon>Hyphomicrobiales</taxon>
        <taxon>Methylobacteriaceae</taxon>
        <taxon>Methylorubrum</taxon>
    </lineage>
</organism>
<keyword evidence="1" id="KW-0812">Transmembrane</keyword>
<evidence type="ECO:0000313" key="2">
    <source>
        <dbReference type="EMBL" id="EHP94822.1"/>
    </source>
</evidence>
<dbReference type="Proteomes" id="UP000004382">
    <property type="component" value="Unassembled WGS sequence"/>
</dbReference>